<reference evidence="2 3" key="1">
    <citation type="submission" date="2020-08" db="EMBL/GenBank/DDBJ databases">
        <title>Genomic Encyclopedia of Type Strains, Phase IV (KMG-IV): sequencing the most valuable type-strain genomes for metagenomic binning, comparative biology and taxonomic classification.</title>
        <authorList>
            <person name="Goeker M."/>
        </authorList>
    </citation>
    <scope>NUCLEOTIDE SEQUENCE [LARGE SCALE GENOMIC DNA]</scope>
    <source>
        <strain evidence="2 3">DSM 103526</strain>
    </source>
</reference>
<dbReference type="EMBL" id="JACHEN010000021">
    <property type="protein sequence ID" value="MBB6217221.1"/>
    <property type="molecule type" value="Genomic_DNA"/>
</dbReference>
<dbReference type="GO" id="GO:0022857">
    <property type="term" value="F:transmembrane transporter activity"/>
    <property type="evidence" value="ECO:0007669"/>
    <property type="project" value="InterPro"/>
</dbReference>
<evidence type="ECO:0000256" key="1">
    <source>
        <dbReference type="SAM" id="Phobius"/>
    </source>
</evidence>
<dbReference type="Proteomes" id="UP000579281">
    <property type="component" value="Unassembled WGS sequence"/>
</dbReference>
<sequence length="170" mass="17812">MKVSTKKLVWMGLLIALSFVGANIKIPSPFQSIALDAMPAFLGTLMLGGLSGAIIGFLGHMLTAATAGFYMTIPVHIIVAVMMAITMVGFHFAYRKTNLIGAGIVGILLNAVGAPLVLVFIPNFGWPFFMGIVPFLLVASAVNAILGIVIFTALNKSGVQISKGFGQDGK</sequence>
<proteinExistence type="predicted"/>
<dbReference type="AlphaFoldDB" id="A0A841KUU4"/>
<accession>A0A841KUU4</accession>
<evidence type="ECO:0000313" key="2">
    <source>
        <dbReference type="EMBL" id="MBB6217221.1"/>
    </source>
</evidence>
<gene>
    <name evidence="2" type="ORF">HNQ80_003340</name>
</gene>
<feature type="transmembrane region" description="Helical" evidence="1">
    <location>
        <begin position="128"/>
        <end position="154"/>
    </location>
</feature>
<evidence type="ECO:0000313" key="3">
    <source>
        <dbReference type="Proteomes" id="UP000579281"/>
    </source>
</evidence>
<organism evidence="2 3">
    <name type="scientific">Anaerosolibacter carboniphilus</name>
    <dbReference type="NCBI Taxonomy" id="1417629"/>
    <lineage>
        <taxon>Bacteria</taxon>
        <taxon>Bacillati</taxon>
        <taxon>Bacillota</taxon>
        <taxon>Clostridia</taxon>
        <taxon>Peptostreptococcales</taxon>
        <taxon>Thermotaleaceae</taxon>
        <taxon>Anaerosolibacter</taxon>
    </lineage>
</organism>
<feature type="transmembrane region" description="Helical" evidence="1">
    <location>
        <begin position="99"/>
        <end position="121"/>
    </location>
</feature>
<dbReference type="Gene3D" id="1.10.1760.20">
    <property type="match status" value="1"/>
</dbReference>
<protein>
    <submittedName>
        <fullName evidence="2">Putative membrane protein</fullName>
    </submittedName>
</protein>
<name>A0A841KUU4_9FIRM</name>
<keyword evidence="1" id="KW-1133">Transmembrane helix</keyword>
<dbReference type="RefSeq" id="WP_184311723.1">
    <property type="nucleotide sequence ID" value="NZ_JACHEN010000021.1"/>
</dbReference>
<keyword evidence="1" id="KW-0472">Membrane</keyword>
<dbReference type="InterPro" id="IPR024529">
    <property type="entry name" value="ECF_trnsprt_substrate-spec"/>
</dbReference>
<feature type="transmembrane region" description="Helical" evidence="1">
    <location>
        <begin position="70"/>
        <end position="93"/>
    </location>
</feature>
<keyword evidence="1" id="KW-0812">Transmembrane</keyword>
<comment type="caution">
    <text evidence="2">The sequence shown here is derived from an EMBL/GenBank/DDBJ whole genome shotgun (WGS) entry which is preliminary data.</text>
</comment>
<feature type="transmembrane region" description="Helical" evidence="1">
    <location>
        <begin position="38"/>
        <end position="58"/>
    </location>
</feature>
<dbReference type="Pfam" id="PF12822">
    <property type="entry name" value="ECF_trnsprt"/>
    <property type="match status" value="1"/>
</dbReference>
<keyword evidence="3" id="KW-1185">Reference proteome</keyword>